<dbReference type="CDD" id="cd06261">
    <property type="entry name" value="TM_PBP2"/>
    <property type="match status" value="1"/>
</dbReference>
<reference evidence="12 13" key="1">
    <citation type="submission" date="2024-06" db="EMBL/GenBank/DDBJ databases">
        <title>Genomic Encyclopedia of Type Strains, Phase IV (KMG-IV): sequencing the most valuable type-strain genomes for metagenomic binning, comparative biology and taxonomic classification.</title>
        <authorList>
            <person name="Goeker M."/>
        </authorList>
    </citation>
    <scope>NUCLEOTIDE SEQUENCE [LARGE SCALE GENOMIC DNA]</scope>
    <source>
        <strain evidence="12 13">DSM 27865</strain>
    </source>
</reference>
<feature type="region of interest" description="Disordered" evidence="10">
    <location>
        <begin position="1"/>
        <end position="23"/>
    </location>
</feature>
<keyword evidence="4 9" id="KW-0812">Transmembrane</keyword>
<dbReference type="InterPro" id="IPR035906">
    <property type="entry name" value="MetI-like_sf"/>
</dbReference>
<dbReference type="PANTHER" id="PTHR43386:SF1">
    <property type="entry name" value="D,D-DIPEPTIDE TRANSPORT SYSTEM PERMEASE PROTEIN DDPC-RELATED"/>
    <property type="match status" value="1"/>
</dbReference>
<feature type="transmembrane region" description="Helical" evidence="9">
    <location>
        <begin position="269"/>
        <end position="290"/>
    </location>
</feature>
<keyword evidence="6" id="KW-0653">Protein transport</keyword>
<evidence type="ECO:0000259" key="11">
    <source>
        <dbReference type="PROSITE" id="PS50928"/>
    </source>
</evidence>
<keyword evidence="7 9" id="KW-1133">Transmembrane helix</keyword>
<keyword evidence="3" id="KW-1003">Cell membrane</keyword>
<evidence type="ECO:0000256" key="3">
    <source>
        <dbReference type="ARBA" id="ARBA00022475"/>
    </source>
</evidence>
<comment type="subcellular location">
    <subcellularLocation>
        <location evidence="1 9">Cell membrane</location>
        <topology evidence="1 9">Multi-pass membrane protein</topology>
    </subcellularLocation>
</comment>
<keyword evidence="5" id="KW-0571">Peptide transport</keyword>
<evidence type="ECO:0000256" key="4">
    <source>
        <dbReference type="ARBA" id="ARBA00022692"/>
    </source>
</evidence>
<feature type="transmembrane region" description="Helical" evidence="9">
    <location>
        <begin position="224"/>
        <end position="248"/>
    </location>
</feature>
<dbReference type="SUPFAM" id="SSF161098">
    <property type="entry name" value="MetI-like"/>
    <property type="match status" value="1"/>
</dbReference>
<dbReference type="RefSeq" id="WP_354193711.1">
    <property type="nucleotide sequence ID" value="NZ_JBEPML010000004.1"/>
</dbReference>
<accession>A0ABV2MX77</accession>
<comment type="similarity">
    <text evidence="9">Belongs to the binding-protein-dependent transport system permease family.</text>
</comment>
<keyword evidence="8 9" id="KW-0472">Membrane</keyword>
<dbReference type="InterPro" id="IPR000515">
    <property type="entry name" value="MetI-like"/>
</dbReference>
<dbReference type="Gene3D" id="1.10.3720.10">
    <property type="entry name" value="MetI-like"/>
    <property type="match status" value="1"/>
</dbReference>
<dbReference type="Pfam" id="PF00528">
    <property type="entry name" value="BPD_transp_1"/>
    <property type="match status" value="1"/>
</dbReference>
<sequence>MTDALRQPATTTDPVDTTRPRPAKAVHPARETLILFASNPAALAGTVILAFILAVSLIGPAVMDADPFAMAGAPMTPPELFGDYPLGTDYLGRDVLTGIVYGGRPTLAVGAIAAGLSLVIGIGIGALAGYFGGLVDQMLMKLTEFFQVLPALLFAMVLVTLFSSSLWTVAFAIGLASWPSVARLTRAEFKRIRKLDYVTADRAIGATDSRLIWLVVLPNAMPPLIVSAALSIGIAILLSAGLNFLGLGDANTMTWGLMIGTSRDYILDAWWAVTIPGAAIFLTVLAISLIGDGLNDALNPKLRER</sequence>
<dbReference type="InterPro" id="IPR050366">
    <property type="entry name" value="BP-dependent_transpt_permease"/>
</dbReference>
<dbReference type="Proteomes" id="UP001549076">
    <property type="component" value="Unassembled WGS sequence"/>
</dbReference>
<evidence type="ECO:0000256" key="1">
    <source>
        <dbReference type="ARBA" id="ARBA00004651"/>
    </source>
</evidence>
<evidence type="ECO:0000256" key="5">
    <source>
        <dbReference type="ARBA" id="ARBA00022856"/>
    </source>
</evidence>
<dbReference type="EMBL" id="JBEPML010000004">
    <property type="protein sequence ID" value="MET3791381.1"/>
    <property type="molecule type" value="Genomic_DNA"/>
</dbReference>
<evidence type="ECO:0000256" key="8">
    <source>
        <dbReference type="ARBA" id="ARBA00023136"/>
    </source>
</evidence>
<feature type="transmembrane region" description="Helical" evidence="9">
    <location>
        <begin position="33"/>
        <end position="58"/>
    </location>
</feature>
<keyword evidence="13" id="KW-1185">Reference proteome</keyword>
<protein>
    <submittedName>
        <fullName evidence="12">Peptide/nickel transport system permease protein</fullName>
    </submittedName>
</protein>
<dbReference type="PROSITE" id="PS50928">
    <property type="entry name" value="ABC_TM1"/>
    <property type="match status" value="1"/>
</dbReference>
<name>A0ABV2MX77_9HYPH</name>
<feature type="transmembrane region" description="Helical" evidence="9">
    <location>
        <begin position="107"/>
        <end position="131"/>
    </location>
</feature>
<evidence type="ECO:0000313" key="12">
    <source>
        <dbReference type="EMBL" id="MET3791381.1"/>
    </source>
</evidence>
<feature type="domain" description="ABC transmembrane type-1" evidence="11">
    <location>
        <begin position="103"/>
        <end position="291"/>
    </location>
</feature>
<evidence type="ECO:0000256" key="2">
    <source>
        <dbReference type="ARBA" id="ARBA00022448"/>
    </source>
</evidence>
<evidence type="ECO:0000256" key="6">
    <source>
        <dbReference type="ARBA" id="ARBA00022927"/>
    </source>
</evidence>
<evidence type="ECO:0000256" key="7">
    <source>
        <dbReference type="ARBA" id="ARBA00022989"/>
    </source>
</evidence>
<feature type="compositionally biased region" description="Low complexity" evidence="10">
    <location>
        <begin position="8"/>
        <end position="17"/>
    </location>
</feature>
<evidence type="ECO:0000313" key="13">
    <source>
        <dbReference type="Proteomes" id="UP001549076"/>
    </source>
</evidence>
<evidence type="ECO:0000256" key="9">
    <source>
        <dbReference type="RuleBase" id="RU363032"/>
    </source>
</evidence>
<dbReference type="PANTHER" id="PTHR43386">
    <property type="entry name" value="OLIGOPEPTIDE TRANSPORT SYSTEM PERMEASE PROTEIN APPC"/>
    <property type="match status" value="1"/>
</dbReference>
<evidence type="ECO:0000256" key="10">
    <source>
        <dbReference type="SAM" id="MobiDB-lite"/>
    </source>
</evidence>
<feature type="transmembrane region" description="Helical" evidence="9">
    <location>
        <begin position="152"/>
        <end position="176"/>
    </location>
</feature>
<comment type="caution">
    <text evidence="12">The sequence shown here is derived from an EMBL/GenBank/DDBJ whole genome shotgun (WGS) entry which is preliminary data.</text>
</comment>
<keyword evidence="2 9" id="KW-0813">Transport</keyword>
<organism evidence="12 13">
    <name type="scientific">Aquamicrobium terrae</name>
    <dbReference type="NCBI Taxonomy" id="1324945"/>
    <lineage>
        <taxon>Bacteria</taxon>
        <taxon>Pseudomonadati</taxon>
        <taxon>Pseudomonadota</taxon>
        <taxon>Alphaproteobacteria</taxon>
        <taxon>Hyphomicrobiales</taxon>
        <taxon>Phyllobacteriaceae</taxon>
        <taxon>Aquamicrobium</taxon>
    </lineage>
</organism>
<proteinExistence type="inferred from homology"/>
<gene>
    <name evidence="12" type="ORF">ABID37_001589</name>
</gene>